<gene>
    <name evidence="2" type="ORF">HMPREF1544_02224</name>
</gene>
<dbReference type="Proteomes" id="UP000014254">
    <property type="component" value="Unassembled WGS sequence"/>
</dbReference>
<dbReference type="VEuPathDB" id="FungiDB:HMPREF1544_02224"/>
<keyword evidence="3" id="KW-1185">Reference proteome</keyword>
<feature type="region of interest" description="Disordered" evidence="1">
    <location>
        <begin position="285"/>
        <end position="306"/>
    </location>
</feature>
<feature type="region of interest" description="Disordered" evidence="1">
    <location>
        <begin position="42"/>
        <end position="61"/>
    </location>
</feature>
<feature type="compositionally biased region" description="Low complexity" evidence="1">
    <location>
        <begin position="241"/>
        <end position="258"/>
    </location>
</feature>
<dbReference type="AlphaFoldDB" id="S2KF61"/>
<dbReference type="STRING" id="1220926.S2KF61"/>
<protein>
    <submittedName>
        <fullName evidence="2">Uncharacterized protein</fullName>
    </submittedName>
</protein>
<evidence type="ECO:0000313" key="3">
    <source>
        <dbReference type="Proteomes" id="UP000014254"/>
    </source>
</evidence>
<accession>S2KF61</accession>
<reference evidence="3" key="1">
    <citation type="submission" date="2013-05" db="EMBL/GenBank/DDBJ databases">
        <title>The Genome sequence of Mucor circinelloides f. circinelloides 1006PhL.</title>
        <authorList>
            <consortium name="The Broad Institute Genomics Platform"/>
            <person name="Cuomo C."/>
            <person name="Earl A."/>
            <person name="Findley K."/>
            <person name="Lee S.C."/>
            <person name="Walker B."/>
            <person name="Young S."/>
            <person name="Zeng Q."/>
            <person name="Gargeya S."/>
            <person name="Fitzgerald M."/>
            <person name="Haas B."/>
            <person name="Abouelleil A."/>
            <person name="Allen A.W."/>
            <person name="Alvarado L."/>
            <person name="Arachchi H.M."/>
            <person name="Berlin A.M."/>
            <person name="Chapman S.B."/>
            <person name="Gainer-Dewar J."/>
            <person name="Goldberg J."/>
            <person name="Griggs A."/>
            <person name="Gujja S."/>
            <person name="Hansen M."/>
            <person name="Howarth C."/>
            <person name="Imamovic A."/>
            <person name="Ireland A."/>
            <person name="Larimer J."/>
            <person name="McCowan C."/>
            <person name="Murphy C."/>
            <person name="Pearson M."/>
            <person name="Poon T.W."/>
            <person name="Priest M."/>
            <person name="Roberts A."/>
            <person name="Saif S."/>
            <person name="Shea T."/>
            <person name="Sisk P."/>
            <person name="Sykes S."/>
            <person name="Wortman J."/>
            <person name="Nusbaum C."/>
            <person name="Birren B."/>
        </authorList>
    </citation>
    <scope>NUCLEOTIDE SEQUENCE [LARGE SCALE GENOMIC DNA]</scope>
    <source>
        <strain evidence="3">1006PhL</strain>
    </source>
</reference>
<evidence type="ECO:0000256" key="1">
    <source>
        <dbReference type="SAM" id="MobiDB-lite"/>
    </source>
</evidence>
<organism evidence="2 3">
    <name type="scientific">Mucor circinelloides f. circinelloides (strain 1006PhL)</name>
    <name type="common">Mucormycosis agent</name>
    <name type="synonym">Calyptromyces circinelloides</name>
    <dbReference type="NCBI Taxonomy" id="1220926"/>
    <lineage>
        <taxon>Eukaryota</taxon>
        <taxon>Fungi</taxon>
        <taxon>Fungi incertae sedis</taxon>
        <taxon>Mucoromycota</taxon>
        <taxon>Mucoromycotina</taxon>
        <taxon>Mucoromycetes</taxon>
        <taxon>Mucorales</taxon>
        <taxon>Mucorineae</taxon>
        <taxon>Mucoraceae</taxon>
        <taxon>Mucor</taxon>
    </lineage>
</organism>
<proteinExistence type="predicted"/>
<name>S2KF61_MUCC1</name>
<sequence length="306" mass="34878">MLFIHSFDQQLYPISNTDIAEIDEIQSSSSSLFSLKDTSPIQYHHHHHHPPAASEESPFDHFLMNDDLGQPLYQQHNIDLTYQPSSDWSISNKSTSSSSQQPCVEISEHIYVQTPSQPSFIPYNNTGSFSDIVPSPDNLYQQFNNWSSNNQLNHQEVKETDRFNHATTSPDFLLHNHKKPSSSFTANNTSSNYLNLFPSAASTTDMYQRPHNTQFSSPDANKFHPRFKSANARLDPFSLEPQHPYHPQYHHQQQQPQQFLSPPLISNNLIDQGLFIDKSISSTSTDLQAFSNQDKKETPSNASKNM</sequence>
<dbReference type="EMBL" id="KE123914">
    <property type="protein sequence ID" value="EPB90970.1"/>
    <property type="molecule type" value="Genomic_DNA"/>
</dbReference>
<dbReference type="OrthoDB" id="7680836at2759"/>
<evidence type="ECO:0000313" key="2">
    <source>
        <dbReference type="EMBL" id="EPB90970.1"/>
    </source>
</evidence>
<dbReference type="InParanoid" id="S2KF61"/>
<feature type="region of interest" description="Disordered" evidence="1">
    <location>
        <begin position="236"/>
        <end position="258"/>
    </location>
</feature>